<reference evidence="3 4" key="1">
    <citation type="journal article" date="2010" name="J. Bacteriol.">
        <title>Genome sequences of Pelagibaca bermudensis HTCC2601T and Maritimibacter alkaliphilus HTCC2654T, the type strains of two marine Roseobacter genera.</title>
        <authorList>
            <person name="Thrash J.C."/>
            <person name="Cho J.C."/>
            <person name="Ferriera S."/>
            <person name="Johnson J."/>
            <person name="Vergin K.L."/>
            <person name="Giovannoni S.J."/>
        </authorList>
    </citation>
    <scope>NUCLEOTIDE SEQUENCE [LARGE SCALE GENOMIC DNA]</scope>
    <source>
        <strain evidence="4">DSM 26914 / JCM 13377 / KCTC 12554 / HTCC2601</strain>
    </source>
</reference>
<dbReference type="Gene3D" id="3.40.1620.10">
    <property type="entry name" value="YefM-like domain"/>
    <property type="match status" value="1"/>
</dbReference>
<sequence length="89" mass="10003">MNVMTYTDARNGLAKALDKVVEDREELVITRTGREGVVMVAQEEWDAIQTTLYLLSSPRNAARLRASIAEFDAGEGLEVERVDEDYVLK</sequence>
<comment type="similarity">
    <text evidence="1 2">Belongs to the phD/YefM antitoxin family.</text>
</comment>
<dbReference type="Gene3D" id="6.10.250.330">
    <property type="match status" value="1"/>
</dbReference>
<name>Q0FUX1_SALBH</name>
<dbReference type="STRING" id="314265.R2601_00935"/>
<dbReference type="Pfam" id="PF02604">
    <property type="entry name" value="PhdYeFM_antitox"/>
    <property type="match status" value="1"/>
</dbReference>
<dbReference type="PANTHER" id="PTHR33713:SF6">
    <property type="entry name" value="ANTITOXIN YEFM"/>
    <property type="match status" value="1"/>
</dbReference>
<dbReference type="SUPFAM" id="SSF143120">
    <property type="entry name" value="YefM-like"/>
    <property type="match status" value="1"/>
</dbReference>
<dbReference type="Proteomes" id="UP000006230">
    <property type="component" value="Unassembled WGS sequence"/>
</dbReference>
<evidence type="ECO:0000313" key="4">
    <source>
        <dbReference type="Proteomes" id="UP000006230"/>
    </source>
</evidence>
<dbReference type="EMBL" id="AATQ01000003">
    <property type="protein sequence ID" value="EAU47960.1"/>
    <property type="molecule type" value="Genomic_DNA"/>
</dbReference>
<dbReference type="InterPro" id="IPR006442">
    <property type="entry name" value="Antitoxin_Phd/YefM"/>
</dbReference>
<dbReference type="RefSeq" id="WP_007803699.1">
    <property type="nucleotide sequence ID" value="NZ_DS022279.1"/>
</dbReference>
<dbReference type="AlphaFoldDB" id="Q0FUX1"/>
<dbReference type="HOGENOM" id="CLU_155837_1_0_5"/>
<dbReference type="OrthoDB" id="9802003at2"/>
<dbReference type="NCBIfam" id="TIGR01552">
    <property type="entry name" value="phd_fam"/>
    <property type="match status" value="1"/>
</dbReference>
<gene>
    <name evidence="3" type="ORF">R2601_00935</name>
</gene>
<proteinExistence type="inferred from homology"/>
<dbReference type="InterPro" id="IPR051405">
    <property type="entry name" value="phD/YefM_antitoxin"/>
</dbReference>
<evidence type="ECO:0000256" key="1">
    <source>
        <dbReference type="ARBA" id="ARBA00009981"/>
    </source>
</evidence>
<protein>
    <recommendedName>
        <fullName evidence="2">Antitoxin</fullName>
    </recommendedName>
</protein>
<accession>Q0FUX1</accession>
<evidence type="ECO:0000313" key="3">
    <source>
        <dbReference type="EMBL" id="EAU47960.1"/>
    </source>
</evidence>
<dbReference type="PANTHER" id="PTHR33713">
    <property type="entry name" value="ANTITOXIN YAFN-RELATED"/>
    <property type="match status" value="1"/>
</dbReference>
<keyword evidence="4" id="KW-1185">Reference proteome</keyword>
<dbReference type="eggNOG" id="COG2161">
    <property type="taxonomic scope" value="Bacteria"/>
</dbReference>
<comment type="caution">
    <text evidence="3">The sequence shown here is derived from an EMBL/GenBank/DDBJ whole genome shotgun (WGS) entry which is preliminary data.</text>
</comment>
<evidence type="ECO:0000256" key="2">
    <source>
        <dbReference type="RuleBase" id="RU362080"/>
    </source>
</evidence>
<organism evidence="3 4">
    <name type="scientific">Salipiger bermudensis (strain DSM 26914 / JCM 13377 / KCTC 12554 / HTCC2601)</name>
    <name type="common">Pelagibaca bermudensis</name>
    <dbReference type="NCBI Taxonomy" id="314265"/>
    <lineage>
        <taxon>Bacteria</taxon>
        <taxon>Pseudomonadati</taxon>
        <taxon>Pseudomonadota</taxon>
        <taxon>Alphaproteobacteria</taxon>
        <taxon>Rhodobacterales</taxon>
        <taxon>Roseobacteraceae</taxon>
        <taxon>Salipiger</taxon>
    </lineage>
</organism>
<comment type="function">
    <text evidence="2">Antitoxin component of a type II toxin-antitoxin (TA) system.</text>
</comment>
<dbReference type="InterPro" id="IPR036165">
    <property type="entry name" value="YefM-like_sf"/>
</dbReference>